<dbReference type="InterPro" id="IPR035906">
    <property type="entry name" value="MetI-like_sf"/>
</dbReference>
<evidence type="ECO:0000256" key="3">
    <source>
        <dbReference type="ARBA" id="ARBA00022989"/>
    </source>
</evidence>
<keyword evidence="2 5" id="KW-0812">Transmembrane</keyword>
<keyword evidence="3 5" id="KW-1133">Transmembrane helix</keyword>
<evidence type="ECO:0000256" key="5">
    <source>
        <dbReference type="SAM" id="Phobius"/>
    </source>
</evidence>
<evidence type="ECO:0000256" key="2">
    <source>
        <dbReference type="ARBA" id="ARBA00022692"/>
    </source>
</evidence>
<dbReference type="Pfam" id="PF00528">
    <property type="entry name" value="BPD_transp_1"/>
    <property type="match status" value="1"/>
</dbReference>
<dbReference type="PANTHER" id="PTHR43632:SF1">
    <property type="entry name" value="PERMEASE COMPONENT OF TUNGSTATE ABC TRANSPORTER"/>
    <property type="match status" value="1"/>
</dbReference>
<comment type="caution">
    <text evidence="7">The sequence shown here is derived from an EMBL/GenBank/DDBJ whole genome shotgun (WGS) entry which is preliminary data.</text>
</comment>
<dbReference type="InterPro" id="IPR049783">
    <property type="entry name" value="ABC_perm_TupB-like"/>
</dbReference>
<sequence length="238" mass="25465">MDLFIEGFKEAYYLILQPTAQVWMPVLRTLQVTGAAIAITILIGLPIGLYIGLGKFKGRQTLLTTINAAMGLPPVVAGFFVSIILWRSGIFGSLGLMYTPFAMVVAEVIIALPLVIGLTASAVQSLDKKYKWQIEALGASKVAMAKKILTETRIAVAAAIIAGFGGIISEVGAAMMVGGNIEGQTRVLTTAIVFETRLGRFENAIALSFILLVLALAINIALTRVQQKDGIRWNRSLG</sequence>
<protein>
    <recommendedName>
        <fullName evidence="6">ABC transmembrane type-1 domain-containing protein</fullName>
    </recommendedName>
</protein>
<dbReference type="GO" id="GO:0055085">
    <property type="term" value="P:transmembrane transport"/>
    <property type="evidence" value="ECO:0007669"/>
    <property type="project" value="InterPro"/>
</dbReference>
<feature type="transmembrane region" description="Helical" evidence="5">
    <location>
        <begin position="32"/>
        <end position="53"/>
    </location>
</feature>
<dbReference type="AlphaFoldDB" id="A0A0F9PX85"/>
<feature type="transmembrane region" description="Helical" evidence="5">
    <location>
        <begin position="154"/>
        <end position="177"/>
    </location>
</feature>
<evidence type="ECO:0000256" key="1">
    <source>
        <dbReference type="ARBA" id="ARBA00004141"/>
    </source>
</evidence>
<dbReference type="PROSITE" id="PS50928">
    <property type="entry name" value="ABC_TM1"/>
    <property type="match status" value="1"/>
</dbReference>
<dbReference type="EMBL" id="LAZR01002493">
    <property type="protein sequence ID" value="KKN29352.1"/>
    <property type="molecule type" value="Genomic_DNA"/>
</dbReference>
<name>A0A0F9PX85_9ZZZZ</name>
<evidence type="ECO:0000256" key="4">
    <source>
        <dbReference type="ARBA" id="ARBA00023136"/>
    </source>
</evidence>
<dbReference type="Gene3D" id="1.10.3720.10">
    <property type="entry name" value="MetI-like"/>
    <property type="match status" value="1"/>
</dbReference>
<feature type="transmembrane region" description="Helical" evidence="5">
    <location>
        <begin position="65"/>
        <end position="86"/>
    </location>
</feature>
<comment type="subcellular location">
    <subcellularLocation>
        <location evidence="1">Membrane</location>
        <topology evidence="1">Multi-pass membrane protein</topology>
    </subcellularLocation>
</comment>
<dbReference type="SUPFAM" id="SSF161098">
    <property type="entry name" value="MetI-like"/>
    <property type="match status" value="1"/>
</dbReference>
<proteinExistence type="predicted"/>
<dbReference type="InterPro" id="IPR000515">
    <property type="entry name" value="MetI-like"/>
</dbReference>
<dbReference type="GO" id="GO:0016020">
    <property type="term" value="C:membrane"/>
    <property type="evidence" value="ECO:0007669"/>
    <property type="project" value="UniProtKB-SubCell"/>
</dbReference>
<dbReference type="NCBIfam" id="NF038017">
    <property type="entry name" value="ABC_perm1"/>
    <property type="match status" value="1"/>
</dbReference>
<feature type="domain" description="ABC transmembrane type-1" evidence="6">
    <location>
        <begin position="26"/>
        <end position="222"/>
    </location>
</feature>
<feature type="transmembrane region" description="Helical" evidence="5">
    <location>
        <begin position="204"/>
        <end position="222"/>
    </location>
</feature>
<evidence type="ECO:0000259" key="6">
    <source>
        <dbReference type="PROSITE" id="PS50928"/>
    </source>
</evidence>
<feature type="transmembrane region" description="Helical" evidence="5">
    <location>
        <begin position="98"/>
        <end position="123"/>
    </location>
</feature>
<reference evidence="7" key="1">
    <citation type="journal article" date="2015" name="Nature">
        <title>Complex archaea that bridge the gap between prokaryotes and eukaryotes.</title>
        <authorList>
            <person name="Spang A."/>
            <person name="Saw J.H."/>
            <person name="Jorgensen S.L."/>
            <person name="Zaremba-Niedzwiedzka K."/>
            <person name="Martijn J."/>
            <person name="Lind A.E."/>
            <person name="van Eijk R."/>
            <person name="Schleper C."/>
            <person name="Guy L."/>
            <person name="Ettema T.J."/>
        </authorList>
    </citation>
    <scope>NUCLEOTIDE SEQUENCE</scope>
</reference>
<accession>A0A0F9PX85</accession>
<dbReference type="CDD" id="cd06261">
    <property type="entry name" value="TM_PBP2"/>
    <property type="match status" value="1"/>
</dbReference>
<dbReference type="PANTHER" id="PTHR43632">
    <property type="entry name" value="PERMEASE COMPONENT OF TUNGSTATE ABC TRANSPORTER"/>
    <property type="match status" value="1"/>
</dbReference>
<organism evidence="7">
    <name type="scientific">marine sediment metagenome</name>
    <dbReference type="NCBI Taxonomy" id="412755"/>
    <lineage>
        <taxon>unclassified sequences</taxon>
        <taxon>metagenomes</taxon>
        <taxon>ecological metagenomes</taxon>
    </lineage>
</organism>
<keyword evidence="4 5" id="KW-0472">Membrane</keyword>
<gene>
    <name evidence="7" type="ORF">LCGC14_0844950</name>
</gene>
<evidence type="ECO:0000313" key="7">
    <source>
        <dbReference type="EMBL" id="KKN29352.1"/>
    </source>
</evidence>